<dbReference type="PROSITE" id="PS00521">
    <property type="entry name" value="P5CR"/>
    <property type="match status" value="1"/>
</dbReference>
<keyword evidence="4 8" id="KW-0521">NADP</keyword>
<evidence type="ECO:0000313" key="12">
    <source>
        <dbReference type="EMBL" id="KAH9506096.1"/>
    </source>
</evidence>
<evidence type="ECO:0000256" key="4">
    <source>
        <dbReference type="ARBA" id="ARBA00022857"/>
    </source>
</evidence>
<dbReference type="InterPro" id="IPR036291">
    <property type="entry name" value="NAD(P)-bd_dom_sf"/>
</dbReference>
<dbReference type="InterPro" id="IPR053790">
    <property type="entry name" value="P5CR-like_CS"/>
</dbReference>
<name>A0A922L2J7_DERFA</name>
<reference evidence="11" key="3">
    <citation type="journal article" date="2021" name="World Allergy Organ. J.">
        <title>Chromosome-level assembly of Dermatophagoides farinae genome and transcriptome reveals two novel allergens Der f 37 and Der f 39.</title>
        <authorList>
            <person name="Chen J."/>
            <person name="Cai Z."/>
            <person name="Fan D."/>
            <person name="Hu J."/>
            <person name="Hou Y."/>
            <person name="He Y."/>
            <person name="Zhang Z."/>
            <person name="Zhao Z."/>
            <person name="Gao P."/>
            <person name="Hu W."/>
            <person name="Sun J."/>
            <person name="Li J."/>
            <person name="Ji K."/>
        </authorList>
    </citation>
    <scope>NUCLEOTIDE SEQUENCE</scope>
    <source>
        <strain evidence="11">JKM2019</strain>
    </source>
</reference>
<dbReference type="Gene3D" id="3.40.50.720">
    <property type="entry name" value="NAD(P)-binding Rossmann-like Domain"/>
    <property type="match status" value="1"/>
</dbReference>
<comment type="function">
    <text evidence="7">Oxidoreductase that catalyzes the last step in proline biosynthesis, which corresponds to the reduction of pyrroline-5-carboxylate (P5C) to L-proline using NAD(P)H. Proline is synthesized from either glutamate or ornithine; both are converted to P5C, and then to proline via pyrroline-5-carboxylate reductases (PYCRs). PYCR3 is exclusively linked to the biosynthesis of proline from ornithine.</text>
</comment>
<dbReference type="PANTHER" id="PTHR11645:SF0">
    <property type="entry name" value="PYRROLINE-5-CARBOXYLATE REDUCTASE 3"/>
    <property type="match status" value="1"/>
</dbReference>
<comment type="catalytic activity">
    <reaction evidence="8">
        <text>L-proline + NADP(+) = (S)-1-pyrroline-5-carboxylate + NADPH + 2 H(+)</text>
        <dbReference type="Rhea" id="RHEA:14109"/>
        <dbReference type="ChEBI" id="CHEBI:15378"/>
        <dbReference type="ChEBI" id="CHEBI:17388"/>
        <dbReference type="ChEBI" id="CHEBI:57783"/>
        <dbReference type="ChEBI" id="CHEBI:58349"/>
        <dbReference type="ChEBI" id="CHEBI:60039"/>
        <dbReference type="EC" id="1.5.1.2"/>
    </reaction>
</comment>
<keyword evidence="3 8" id="KW-0641">Proline biosynthesis</keyword>
<feature type="domain" description="Pyrroline-5-carboxylate reductase catalytic N-terminal" evidence="9">
    <location>
        <begin position="7"/>
        <end position="112"/>
    </location>
</feature>
<dbReference type="InterPro" id="IPR008927">
    <property type="entry name" value="6-PGluconate_DH-like_C_sf"/>
</dbReference>
<comment type="subunit">
    <text evidence="6">Homodecamer; composed of 5 homodimers.</text>
</comment>
<evidence type="ECO:0000256" key="3">
    <source>
        <dbReference type="ARBA" id="ARBA00022650"/>
    </source>
</evidence>
<dbReference type="Pfam" id="PF14748">
    <property type="entry name" value="P5CR_dimer"/>
    <property type="match status" value="1"/>
</dbReference>
<keyword evidence="5 8" id="KW-0560">Oxidoreductase</keyword>
<dbReference type="Gene3D" id="1.10.3730.10">
    <property type="entry name" value="ProC C-terminal domain-like"/>
    <property type="match status" value="1"/>
</dbReference>
<dbReference type="NCBIfam" id="TIGR00112">
    <property type="entry name" value="proC"/>
    <property type="match status" value="1"/>
</dbReference>
<evidence type="ECO:0000256" key="1">
    <source>
        <dbReference type="ARBA" id="ARBA00005205"/>
    </source>
</evidence>
<dbReference type="SUPFAM" id="SSF51735">
    <property type="entry name" value="NAD(P)-binding Rossmann-fold domains"/>
    <property type="match status" value="1"/>
</dbReference>
<accession>A0A922L2J7</accession>
<dbReference type="PANTHER" id="PTHR11645">
    <property type="entry name" value="PYRROLINE-5-CARBOXYLATE REDUCTASE"/>
    <property type="match status" value="1"/>
</dbReference>
<evidence type="ECO:0000313" key="13">
    <source>
        <dbReference type="Proteomes" id="UP000790347"/>
    </source>
</evidence>
<evidence type="ECO:0000256" key="8">
    <source>
        <dbReference type="RuleBase" id="RU003903"/>
    </source>
</evidence>
<dbReference type="InterPro" id="IPR000304">
    <property type="entry name" value="Pyrroline-COOH_reductase"/>
</dbReference>
<evidence type="ECO:0000259" key="9">
    <source>
        <dbReference type="Pfam" id="PF03807"/>
    </source>
</evidence>
<comment type="similarity">
    <text evidence="2 8">Belongs to the pyrroline-5-carboxylate reductase family.</text>
</comment>
<evidence type="ECO:0000256" key="7">
    <source>
        <dbReference type="ARBA" id="ARBA00049975"/>
    </source>
</evidence>
<dbReference type="HAMAP" id="MF_01925">
    <property type="entry name" value="P5C_reductase"/>
    <property type="match status" value="1"/>
</dbReference>
<gene>
    <name evidence="12" type="ORF">DERF_010843</name>
    <name evidence="11" type="ORF">HUG17_9558</name>
</gene>
<dbReference type="Proteomes" id="UP000828236">
    <property type="component" value="Unassembled WGS sequence"/>
</dbReference>
<evidence type="ECO:0000313" key="11">
    <source>
        <dbReference type="EMBL" id="KAH7642867.1"/>
    </source>
</evidence>
<evidence type="ECO:0000256" key="2">
    <source>
        <dbReference type="ARBA" id="ARBA00005525"/>
    </source>
</evidence>
<dbReference type="EMBL" id="ASGP02000005">
    <property type="protein sequence ID" value="KAH9506096.1"/>
    <property type="molecule type" value="Genomic_DNA"/>
</dbReference>
<reference evidence="12" key="1">
    <citation type="submission" date="2013-05" db="EMBL/GenBank/DDBJ databases">
        <authorList>
            <person name="Yim A.K.Y."/>
            <person name="Chan T.F."/>
            <person name="Ji K.M."/>
            <person name="Liu X.Y."/>
            <person name="Zhou J.W."/>
            <person name="Li R.Q."/>
            <person name="Yang K.Y."/>
            <person name="Li J."/>
            <person name="Li M."/>
            <person name="Law P.T.W."/>
            <person name="Wu Y.L."/>
            <person name="Cai Z.L."/>
            <person name="Qin H."/>
            <person name="Bao Y."/>
            <person name="Leung R.K.K."/>
            <person name="Ng P.K.S."/>
            <person name="Zou J."/>
            <person name="Zhong X.J."/>
            <person name="Ran P.X."/>
            <person name="Zhong N.S."/>
            <person name="Liu Z.G."/>
            <person name="Tsui S.K.W."/>
        </authorList>
    </citation>
    <scope>NUCLEOTIDE SEQUENCE</scope>
    <source>
        <strain evidence="12">Derf</strain>
        <tissue evidence="12">Whole organism</tissue>
    </source>
</reference>
<dbReference type="GO" id="GO:0004735">
    <property type="term" value="F:pyrroline-5-carboxylate reductase activity"/>
    <property type="evidence" value="ECO:0007669"/>
    <property type="project" value="UniProtKB-EC"/>
</dbReference>
<evidence type="ECO:0000259" key="10">
    <source>
        <dbReference type="Pfam" id="PF14748"/>
    </source>
</evidence>
<dbReference type="AlphaFoldDB" id="A0A922L2J7"/>
<dbReference type="OrthoDB" id="10263291at2759"/>
<evidence type="ECO:0000256" key="6">
    <source>
        <dbReference type="ARBA" id="ARBA00038523"/>
    </source>
</evidence>
<dbReference type="GO" id="GO:0055129">
    <property type="term" value="P:L-proline biosynthetic process"/>
    <property type="evidence" value="ECO:0007669"/>
    <property type="project" value="TreeGrafter"/>
</dbReference>
<keyword evidence="13" id="KW-1185">Reference proteome</keyword>
<dbReference type="EMBL" id="SDOV01000003">
    <property type="protein sequence ID" value="KAH7642867.1"/>
    <property type="molecule type" value="Genomic_DNA"/>
</dbReference>
<dbReference type="InterPro" id="IPR028939">
    <property type="entry name" value="P5C_Rdtase_cat_N"/>
</dbReference>
<reference evidence="12" key="4">
    <citation type="journal article" date="2022" name="Res Sq">
        <title>Comparative Genomics Reveals Insights into the Divergent Evolution of Astigmatic Mites and Household Pest Adaptations.</title>
        <authorList>
            <person name="Xiong Q."/>
            <person name="Wan A.T.-Y."/>
            <person name="Liu X.-Y."/>
            <person name="Fung C.S.-H."/>
            <person name="Xiao X."/>
            <person name="Malainual N."/>
            <person name="Hou J."/>
            <person name="Wang L."/>
            <person name="Wang M."/>
            <person name="Yang K."/>
            <person name="Cui Y."/>
            <person name="Leung E."/>
            <person name="Nong W."/>
            <person name="Shin S.-K."/>
            <person name="Au S."/>
            <person name="Jeong K.Y."/>
            <person name="Chew F.T."/>
            <person name="Hui J."/>
            <person name="Leung T.F."/>
            <person name="Tungtrongchitr A."/>
            <person name="Zhong N."/>
            <person name="Liu Z."/>
            <person name="Tsui S."/>
        </authorList>
    </citation>
    <scope>NUCLEOTIDE SEQUENCE</scope>
    <source>
        <strain evidence="12">Derf</strain>
        <tissue evidence="12">Whole organism</tissue>
    </source>
</reference>
<dbReference type="Proteomes" id="UP000790347">
    <property type="component" value="Unassembled WGS sequence"/>
</dbReference>
<dbReference type="InterPro" id="IPR029036">
    <property type="entry name" value="P5CR_dimer"/>
</dbReference>
<keyword evidence="8" id="KW-0028">Amino-acid biosynthesis</keyword>
<reference evidence="11" key="2">
    <citation type="submission" date="2020-06" db="EMBL/GenBank/DDBJ databases">
        <authorList>
            <person name="Ji K."/>
            <person name="Li J."/>
        </authorList>
    </citation>
    <scope>NUCLEOTIDE SEQUENCE</scope>
    <source>
        <strain evidence="11">JKM2019</strain>
        <tissue evidence="11">Whole body</tissue>
    </source>
</reference>
<proteinExistence type="inferred from homology"/>
<comment type="caution">
    <text evidence="12">The sequence shown here is derived from an EMBL/GenBank/DDBJ whole genome shotgun (WGS) entry which is preliminary data.</text>
</comment>
<dbReference type="SUPFAM" id="SSF48179">
    <property type="entry name" value="6-phosphogluconate dehydrogenase C-terminal domain-like"/>
    <property type="match status" value="1"/>
</dbReference>
<dbReference type="Pfam" id="PF03807">
    <property type="entry name" value="F420_oxidored"/>
    <property type="match status" value="1"/>
</dbReference>
<evidence type="ECO:0000256" key="5">
    <source>
        <dbReference type="ARBA" id="ARBA00023002"/>
    </source>
</evidence>
<organism evidence="12 13">
    <name type="scientific">Dermatophagoides farinae</name>
    <name type="common">American house dust mite</name>
    <dbReference type="NCBI Taxonomy" id="6954"/>
    <lineage>
        <taxon>Eukaryota</taxon>
        <taxon>Metazoa</taxon>
        <taxon>Ecdysozoa</taxon>
        <taxon>Arthropoda</taxon>
        <taxon>Chelicerata</taxon>
        <taxon>Arachnida</taxon>
        <taxon>Acari</taxon>
        <taxon>Acariformes</taxon>
        <taxon>Sarcoptiformes</taxon>
        <taxon>Astigmata</taxon>
        <taxon>Psoroptidia</taxon>
        <taxon>Analgoidea</taxon>
        <taxon>Pyroglyphidae</taxon>
        <taxon>Dermatophagoidinae</taxon>
        <taxon>Dermatophagoides</taxon>
    </lineage>
</organism>
<dbReference type="EC" id="1.5.1.2" evidence="8"/>
<protein>
    <recommendedName>
        <fullName evidence="8">Pyrroline-5-carboxylate reductase</fullName>
        <ecNumber evidence="8">1.5.1.2</ecNumber>
    </recommendedName>
</protein>
<comment type="pathway">
    <text evidence="1 8">Amino-acid biosynthesis; L-proline biosynthesis; L-proline from L-glutamate 5-semialdehyde: step 1/1.</text>
</comment>
<dbReference type="FunFam" id="1.10.3730.10:FF:000001">
    <property type="entry name" value="Pyrroline-5-carboxylate reductase"/>
    <property type="match status" value="1"/>
</dbReference>
<sequence>MDTKDLRIIFIGAGNIAQSMAKGLLNCSYVKCEQILAYAPSDRNLKTFQNFGCHTTQNLHQIFFDSQSSDVHYLLFICVKPNIGKDFGFWSSLKDKVQPNQWDKIFIVSVMAGVSLQTIENYLSPSLKHNLARIMPNTAMAINAGTIGLYWKPWNLTQKLWSEKLPELLNKLGKCQQVDNEEQIHSIIGVAGSGIAFIYTVIQAMCDGGVSVGLSRQMSRELVTQTVMGAAKMVTETGMNPIELRDHVCSPAGTTIAGVEMLEQGGINATIINAVKKSTERSRELSK</sequence>
<feature type="domain" description="Pyrroline-5-carboxylate reductase dimerisation" evidence="10">
    <location>
        <begin position="181"/>
        <end position="285"/>
    </location>
</feature>
<dbReference type="PIRSF" id="PIRSF000193">
    <property type="entry name" value="Pyrrol-5-carb_rd"/>
    <property type="match status" value="1"/>
</dbReference>